<feature type="compositionally biased region" description="Gly residues" evidence="1">
    <location>
        <begin position="1158"/>
        <end position="1170"/>
    </location>
</feature>
<feature type="compositionally biased region" description="Gly residues" evidence="1">
    <location>
        <begin position="1100"/>
        <end position="1144"/>
    </location>
</feature>
<gene>
    <name evidence="2" type="ORF">UCRPC4_g00744</name>
</gene>
<dbReference type="PROSITE" id="PS51419">
    <property type="entry name" value="RAB"/>
    <property type="match status" value="1"/>
</dbReference>
<dbReference type="SUPFAM" id="SSF52540">
    <property type="entry name" value="P-loop containing nucleoside triphosphate hydrolases"/>
    <property type="match status" value="1"/>
</dbReference>
<dbReference type="Pfam" id="PF07217">
    <property type="entry name" value="Het-C"/>
    <property type="match status" value="1"/>
</dbReference>
<feature type="compositionally biased region" description="Basic and acidic residues" evidence="1">
    <location>
        <begin position="165"/>
        <end position="176"/>
    </location>
</feature>
<dbReference type="GO" id="GO:0003924">
    <property type="term" value="F:GTPase activity"/>
    <property type="evidence" value="ECO:0007669"/>
    <property type="project" value="InterPro"/>
</dbReference>
<keyword evidence="3" id="KW-1185">Reference proteome</keyword>
<feature type="compositionally biased region" description="Polar residues" evidence="1">
    <location>
        <begin position="925"/>
        <end position="934"/>
    </location>
</feature>
<feature type="compositionally biased region" description="Basic residues" evidence="1">
    <location>
        <begin position="995"/>
        <end position="1004"/>
    </location>
</feature>
<evidence type="ECO:0000256" key="1">
    <source>
        <dbReference type="SAM" id="MobiDB-lite"/>
    </source>
</evidence>
<dbReference type="PANTHER" id="PTHR14905">
    <property type="entry name" value="NG37"/>
    <property type="match status" value="1"/>
</dbReference>
<dbReference type="InterPro" id="IPR027417">
    <property type="entry name" value="P-loop_NTPase"/>
</dbReference>
<feature type="region of interest" description="Disordered" evidence="1">
    <location>
        <begin position="769"/>
        <end position="797"/>
    </location>
</feature>
<feature type="compositionally biased region" description="Basic and acidic residues" evidence="1">
    <location>
        <begin position="1005"/>
        <end position="1026"/>
    </location>
</feature>
<feature type="compositionally biased region" description="Polar residues" evidence="1">
    <location>
        <begin position="125"/>
        <end position="136"/>
    </location>
</feature>
<feature type="compositionally biased region" description="Basic and acidic residues" evidence="1">
    <location>
        <begin position="1052"/>
        <end position="1099"/>
    </location>
</feature>
<dbReference type="InterPro" id="IPR052577">
    <property type="entry name" value="VWA7"/>
</dbReference>
<dbReference type="GO" id="GO:0005525">
    <property type="term" value="F:GTP binding"/>
    <property type="evidence" value="ECO:0007669"/>
    <property type="project" value="InterPro"/>
</dbReference>
<evidence type="ECO:0000313" key="2">
    <source>
        <dbReference type="EMBL" id="KKY28009.1"/>
    </source>
</evidence>
<dbReference type="Gene3D" id="3.40.50.300">
    <property type="entry name" value="P-loop containing nucleotide triphosphate hydrolases"/>
    <property type="match status" value="1"/>
</dbReference>
<organism evidence="2 3">
    <name type="scientific">Phaeomoniella chlamydospora</name>
    <name type="common">Phaeoacremonium chlamydosporum</name>
    <dbReference type="NCBI Taxonomy" id="158046"/>
    <lineage>
        <taxon>Eukaryota</taxon>
        <taxon>Fungi</taxon>
        <taxon>Dikarya</taxon>
        <taxon>Ascomycota</taxon>
        <taxon>Pezizomycotina</taxon>
        <taxon>Eurotiomycetes</taxon>
        <taxon>Chaetothyriomycetidae</taxon>
        <taxon>Phaeomoniellales</taxon>
        <taxon>Phaeomoniellaceae</taxon>
        <taxon>Phaeomoniella</taxon>
    </lineage>
</organism>
<accession>A0A0G2F0Y8</accession>
<dbReference type="InterPro" id="IPR001806">
    <property type="entry name" value="Small_GTPase"/>
</dbReference>
<evidence type="ECO:0000313" key="3">
    <source>
        <dbReference type="Proteomes" id="UP000053317"/>
    </source>
</evidence>
<reference evidence="2 3" key="2">
    <citation type="submission" date="2015-05" db="EMBL/GenBank/DDBJ databases">
        <authorList>
            <person name="Morales-Cruz A."/>
            <person name="Amrine K.C."/>
            <person name="Cantu D."/>
        </authorList>
    </citation>
    <scope>NUCLEOTIDE SEQUENCE [LARGE SCALE GENOMIC DNA]</scope>
    <source>
        <strain evidence="2">UCRPC4</strain>
    </source>
</reference>
<name>A0A0G2F0Y8_PHACM</name>
<feature type="region of interest" description="Disordered" evidence="1">
    <location>
        <begin position="1"/>
        <end position="21"/>
    </location>
</feature>
<dbReference type="AlphaFoldDB" id="A0A0G2F0Y8"/>
<comment type="caution">
    <text evidence="2">The sequence shown here is derived from an EMBL/GenBank/DDBJ whole genome shotgun (WGS) entry which is preliminary data.</text>
</comment>
<dbReference type="Proteomes" id="UP000053317">
    <property type="component" value="Unassembled WGS sequence"/>
</dbReference>
<feature type="compositionally biased region" description="Basic and acidic residues" evidence="1">
    <location>
        <begin position="1145"/>
        <end position="1156"/>
    </location>
</feature>
<dbReference type="EMBL" id="LCWF01000018">
    <property type="protein sequence ID" value="KKY28009.1"/>
    <property type="molecule type" value="Genomic_DNA"/>
</dbReference>
<dbReference type="Pfam" id="PF00071">
    <property type="entry name" value="Ras"/>
    <property type="match status" value="1"/>
</dbReference>
<dbReference type="OrthoDB" id="2506204at2759"/>
<feature type="compositionally biased region" description="Basic and acidic residues" evidence="1">
    <location>
        <begin position="1171"/>
        <end position="1183"/>
    </location>
</feature>
<sequence>MARPRRSSTASTESTVPEREQVGRVFTSQTIGVEFASKIVKVGTGSRLSRSYYRGAAGAILVYDVASHASFSALPTFLMDARALASPQLTVILAGNKTDLSAESALRNPQSVVGSLMDDHRPMTGASSVSSLQSSFPADGSGGTMKSTSSIGLGSGGKQTATTAVEERDVTAEDASRWASKSNIPVSVEVSALSGDNVDELFSRLARMILTKIELGEIDPDDPQSGIQYGDGGTWGTDTGSIKSGTTIDDGTLRRRRGRRRAGTGGFMTGLREWEDVFRVSGSTRAFGGKKFSKLDVKRVSRPQRQAVDVGTVKYVSAEAIRIILWILGFMSFGYGTGEFEVTTARLGCYRPEDHIDNPKDYADNEDARQYDQRLREPVDERRELSIDKDTGLKTYIASEQAGITTTAGHVRKLYRRCIELGRQYKRSRNKADLYEAFRLLGTANHALEDFSAHSNYVELALIELGERDIFPHVGRNTQIQLQGARHSVYPIITGTFGGVDFLHSVVGEFDDKTTQSEIQELEGTLQNSQNSGQNVSVLQDLLDKVPSGIFGDKDQKGKASELQANAAAHQMQNTHISPRQPEQWTRYLSDVQQQVYPIIEFHDEIMKSISEAIEKVPVLPELIEQIQDQINVFVFSLLAPFVVPIIKQIKSELNTGSSEIIQSSVDKQHIVFNDDNSSDPTHSMLSKDHFSNVLNEPAGKVASQVLRWVVPQIVACWDDESIDIRQTNDRIIHGVLHHPALRNQGQDGASEGRQLMFSVVQKWWSNKDESEKDELRRQLSRQGVQKGLNHKSGVHDTGHGCCKPLGMPNANTSQSSGAIGGTAASAVLGGLSDSLGGGQSYSGHGGSSYGGKSGNQVSSFASEAVGGGALGSIVGGLAGAVGGGLLSGNFGDNEKMSSQQQGYGGDGSYTQSHSEVGKHGNRYEQAQHTQTQEYGGGRTDTYSRYEQDEGYGGRPSGHAVEERFESRLTHGTEIQQTRIQESYGGGRFSQEERKKKHNKKHGKRDSNSSEERYGDRQSGYERPQEFEGGYGGRRPDFEGPGRSEFGGDQFSSRRNDYEEPPRRNEYSGRSDFDGRRPDFEEPSRRDEYGGGFGGREEFGGGPPGGFGGGFGGGPSRFEGGPPGGFAGGPPGGFGGGPPGGFGGGREEEFGERDEYGGPQGRGGFGGYGGGREEYGRRDEGGW</sequence>
<feature type="region of interest" description="Disordered" evidence="1">
    <location>
        <begin position="979"/>
        <end position="1183"/>
    </location>
</feature>
<protein>
    <submittedName>
        <fullName evidence="2">Putative nima-interacting protein</fullName>
    </submittedName>
</protein>
<dbReference type="SMART" id="SM00175">
    <property type="entry name" value="RAB"/>
    <property type="match status" value="1"/>
</dbReference>
<feature type="compositionally biased region" description="Basic and acidic residues" evidence="1">
    <location>
        <begin position="769"/>
        <end position="778"/>
    </location>
</feature>
<dbReference type="PANTHER" id="PTHR14905:SF11">
    <property type="entry name" value="TINC (EUROFUNG)"/>
    <property type="match status" value="1"/>
</dbReference>
<feature type="compositionally biased region" description="Polar residues" evidence="1">
    <location>
        <begin position="144"/>
        <end position="163"/>
    </location>
</feature>
<feature type="region of interest" description="Disordered" evidence="1">
    <location>
        <begin position="123"/>
        <end position="178"/>
    </location>
</feature>
<dbReference type="InterPro" id="IPR010816">
    <property type="entry name" value="Het-C"/>
</dbReference>
<feature type="region of interest" description="Disordered" evidence="1">
    <location>
        <begin position="892"/>
        <end position="960"/>
    </location>
</feature>
<proteinExistence type="predicted"/>
<reference evidence="2 3" key="1">
    <citation type="submission" date="2015-05" db="EMBL/GenBank/DDBJ databases">
        <title>Distinctive expansion of gene families associated with plant cell wall degradation and secondary metabolism in the genomes of grapevine trunk pathogens.</title>
        <authorList>
            <person name="Lawrence D.P."/>
            <person name="Travadon R."/>
            <person name="Rolshausen P.E."/>
            <person name="Baumgartner K."/>
        </authorList>
    </citation>
    <scope>NUCLEOTIDE SEQUENCE [LARGE SCALE GENOMIC DNA]</scope>
    <source>
        <strain evidence="2">UCRPC4</strain>
    </source>
</reference>